<organism evidence="4">
    <name type="scientific">Actinoplanes campanulatus</name>
    <dbReference type="NCBI Taxonomy" id="113559"/>
    <lineage>
        <taxon>Bacteria</taxon>
        <taxon>Bacillati</taxon>
        <taxon>Actinomycetota</taxon>
        <taxon>Actinomycetes</taxon>
        <taxon>Micromonosporales</taxon>
        <taxon>Micromonosporaceae</taxon>
        <taxon>Actinoplanes</taxon>
    </lineage>
</organism>
<dbReference type="PIRSF" id="PIRSF036625">
    <property type="entry name" value="GAF_ANTAR"/>
    <property type="match status" value="1"/>
</dbReference>
<dbReference type="SUPFAM" id="SSF55781">
    <property type="entry name" value="GAF domain-like"/>
    <property type="match status" value="1"/>
</dbReference>
<feature type="domain" description="ANTAR" evidence="3">
    <location>
        <begin position="167"/>
        <end position="228"/>
    </location>
</feature>
<dbReference type="Gene3D" id="1.10.10.10">
    <property type="entry name" value="Winged helix-like DNA-binding domain superfamily/Winged helix DNA-binding domain"/>
    <property type="match status" value="1"/>
</dbReference>
<reference evidence="4" key="1">
    <citation type="submission" date="2021-01" db="EMBL/GenBank/DDBJ databases">
        <title>Whole genome shotgun sequence of Actinoplanes capillaceus NBRC 16408.</title>
        <authorList>
            <person name="Komaki H."/>
            <person name="Tamura T."/>
        </authorList>
    </citation>
    <scope>NUCLEOTIDE SEQUENCE [LARGE SCALE GENOMIC DNA]</scope>
    <source>
        <strain evidence="4">NBRC 16408</strain>
    </source>
</reference>
<comment type="caution">
    <text evidence="4">The sequence shown here is derived from an EMBL/GenBank/DDBJ whole genome shotgun (WGS) entry which is preliminary data.</text>
</comment>
<proteinExistence type="predicted"/>
<dbReference type="PROSITE" id="PS50921">
    <property type="entry name" value="ANTAR"/>
    <property type="match status" value="1"/>
</dbReference>
<gene>
    <name evidence="4" type="ORF">Aca07nite_68030</name>
</gene>
<sequence>MTVSDQDLTPALTRLLALLVDTPPVDEFLTRAVRLAADVIAPAVAGGITTRRDHHPVTVAASDPFAARVDELQYGAGEGPCLEAMETGQVLQVDDMAAETRWDRYRPHAIAHGVASSLSLPLIVEERTVAVLNLYARTSAAFAGQARRHGEAFAAQCSAALVMAWRLTDQADPQQQLLEAMASRSVIDQALGILMAQQRCSADEAFDLLRTASQHRNRKLHDVAADIVTKVCGHPAAPGGFRLPRER</sequence>
<evidence type="ECO:0000313" key="4">
    <source>
        <dbReference type="EMBL" id="GID49528.1"/>
    </source>
</evidence>
<dbReference type="SMART" id="SM01012">
    <property type="entry name" value="ANTAR"/>
    <property type="match status" value="1"/>
</dbReference>
<dbReference type="RefSeq" id="WP_204299626.1">
    <property type="nucleotide sequence ID" value="NZ_BAAAGQ010000020.1"/>
</dbReference>
<accession>A0ABQ3WTB3</accession>
<dbReference type="SMART" id="SM00065">
    <property type="entry name" value="GAF"/>
    <property type="match status" value="1"/>
</dbReference>
<dbReference type="Pfam" id="PF03861">
    <property type="entry name" value="ANTAR"/>
    <property type="match status" value="1"/>
</dbReference>
<keyword evidence="2" id="KW-0804">Transcription</keyword>
<keyword evidence="1" id="KW-0805">Transcription regulation</keyword>
<dbReference type="InterPro" id="IPR005561">
    <property type="entry name" value="ANTAR"/>
</dbReference>
<dbReference type="InterPro" id="IPR036388">
    <property type="entry name" value="WH-like_DNA-bd_sf"/>
</dbReference>
<dbReference type="InterPro" id="IPR012074">
    <property type="entry name" value="GAF_ANTAR"/>
</dbReference>
<dbReference type="InterPro" id="IPR003018">
    <property type="entry name" value="GAF"/>
</dbReference>
<name>A0ABQ3WTB3_9ACTN</name>
<dbReference type="Gene3D" id="3.30.450.40">
    <property type="match status" value="1"/>
</dbReference>
<dbReference type="Pfam" id="PF13185">
    <property type="entry name" value="GAF_2"/>
    <property type="match status" value="1"/>
</dbReference>
<dbReference type="InterPro" id="IPR029016">
    <property type="entry name" value="GAF-like_dom_sf"/>
</dbReference>
<evidence type="ECO:0000259" key="3">
    <source>
        <dbReference type="PROSITE" id="PS50921"/>
    </source>
</evidence>
<dbReference type="EMBL" id="BOMF01000128">
    <property type="protein sequence ID" value="GID49528.1"/>
    <property type="molecule type" value="Genomic_DNA"/>
</dbReference>
<evidence type="ECO:0000256" key="1">
    <source>
        <dbReference type="ARBA" id="ARBA00023015"/>
    </source>
</evidence>
<evidence type="ECO:0000256" key="2">
    <source>
        <dbReference type="ARBA" id="ARBA00023163"/>
    </source>
</evidence>
<protein>
    <submittedName>
        <fullName evidence="4">Transcription antitermination regulator</fullName>
    </submittedName>
</protein>